<accession>A0A4Y7K3L7</accession>
<name>A0A4Y7K3L7_PAPSO</name>
<gene>
    <name evidence="1" type="ORF">C5167_010622</name>
</gene>
<dbReference type="Proteomes" id="UP000316621">
    <property type="component" value="Chromosome 6"/>
</dbReference>
<dbReference type="EMBL" id="CM010720">
    <property type="protein sequence ID" value="RZC66930.1"/>
    <property type="molecule type" value="Genomic_DNA"/>
</dbReference>
<sequence length="74" mass="8665">MVLLLIRDSQHLALRDMMHDSKGSLWISRIGDGRIVLLQMMRIIEVSLRELQIPTGGDNQDFLFNSWTHHYVDM</sequence>
<evidence type="ECO:0000313" key="2">
    <source>
        <dbReference type="Proteomes" id="UP000316621"/>
    </source>
</evidence>
<organism evidence="1 2">
    <name type="scientific">Papaver somniferum</name>
    <name type="common">Opium poppy</name>
    <dbReference type="NCBI Taxonomy" id="3469"/>
    <lineage>
        <taxon>Eukaryota</taxon>
        <taxon>Viridiplantae</taxon>
        <taxon>Streptophyta</taxon>
        <taxon>Embryophyta</taxon>
        <taxon>Tracheophyta</taxon>
        <taxon>Spermatophyta</taxon>
        <taxon>Magnoliopsida</taxon>
        <taxon>Ranunculales</taxon>
        <taxon>Papaveraceae</taxon>
        <taxon>Papaveroideae</taxon>
        <taxon>Papaver</taxon>
    </lineage>
</organism>
<keyword evidence="2" id="KW-1185">Reference proteome</keyword>
<protein>
    <submittedName>
        <fullName evidence="1">Uncharacterized protein</fullName>
    </submittedName>
</protein>
<reference evidence="1 2" key="1">
    <citation type="journal article" date="2018" name="Science">
        <title>The opium poppy genome and morphinan production.</title>
        <authorList>
            <person name="Guo L."/>
            <person name="Winzer T."/>
            <person name="Yang X."/>
            <person name="Li Y."/>
            <person name="Ning Z."/>
            <person name="He Z."/>
            <person name="Teodor R."/>
            <person name="Lu Y."/>
            <person name="Bowser T.A."/>
            <person name="Graham I.A."/>
            <person name="Ye K."/>
        </authorList>
    </citation>
    <scope>NUCLEOTIDE SEQUENCE [LARGE SCALE GENOMIC DNA]</scope>
    <source>
        <strain evidence="2">cv. HN1</strain>
        <tissue evidence="1">Leaves</tissue>
    </source>
</reference>
<proteinExistence type="predicted"/>
<dbReference type="Gramene" id="RZC66930">
    <property type="protein sequence ID" value="RZC66930"/>
    <property type="gene ID" value="C5167_010622"/>
</dbReference>
<evidence type="ECO:0000313" key="1">
    <source>
        <dbReference type="EMBL" id="RZC66930.1"/>
    </source>
</evidence>
<dbReference type="AlphaFoldDB" id="A0A4Y7K3L7"/>